<proteinExistence type="predicted"/>
<dbReference type="EMBL" id="BLXT01002217">
    <property type="protein sequence ID" value="GFN92053.1"/>
    <property type="molecule type" value="Genomic_DNA"/>
</dbReference>
<accession>A0AAV3Z9P6</accession>
<comment type="caution">
    <text evidence="2">The sequence shown here is derived from an EMBL/GenBank/DDBJ whole genome shotgun (WGS) entry which is preliminary data.</text>
</comment>
<sequence length="268" mass="29586">MEGLLPRQNRPPFKPTQEGREVSPPGRSREAERDQPELNDLLESMMVGLECRLGRIMDDKLNNFASRQLKHKEKLELAVSNEDIGIQHQEIDSGGKRFIISTAERKEICVSDASVASPNAGAELPGDAKGRKAPTAIDFVHVENEAVTITEASTTRGLVCVKNKAATVQEAPMARGLVHVGDGDPTKTSTFTVVKADDKGDQSRSSMGYRRDHSLSPVHQRVRRGHRGHQSQSLGYDICDSNHSPALHGRDRGHRRGHNGSDRRRIHC</sequence>
<organism evidence="2 3">
    <name type="scientific">Plakobranchus ocellatus</name>
    <dbReference type="NCBI Taxonomy" id="259542"/>
    <lineage>
        <taxon>Eukaryota</taxon>
        <taxon>Metazoa</taxon>
        <taxon>Spiralia</taxon>
        <taxon>Lophotrochozoa</taxon>
        <taxon>Mollusca</taxon>
        <taxon>Gastropoda</taxon>
        <taxon>Heterobranchia</taxon>
        <taxon>Euthyneura</taxon>
        <taxon>Panpulmonata</taxon>
        <taxon>Sacoglossa</taxon>
        <taxon>Placobranchoidea</taxon>
        <taxon>Plakobranchidae</taxon>
        <taxon>Plakobranchus</taxon>
    </lineage>
</organism>
<keyword evidence="3" id="KW-1185">Reference proteome</keyword>
<protein>
    <submittedName>
        <fullName evidence="2">Uncharacterized protein</fullName>
    </submittedName>
</protein>
<evidence type="ECO:0000313" key="3">
    <source>
        <dbReference type="Proteomes" id="UP000735302"/>
    </source>
</evidence>
<dbReference type="AlphaFoldDB" id="A0AAV3Z9P6"/>
<dbReference type="Proteomes" id="UP000735302">
    <property type="component" value="Unassembled WGS sequence"/>
</dbReference>
<feature type="region of interest" description="Disordered" evidence="1">
    <location>
        <begin position="1"/>
        <end position="38"/>
    </location>
</feature>
<gene>
    <name evidence="2" type="ORF">PoB_001855900</name>
</gene>
<evidence type="ECO:0000256" key="1">
    <source>
        <dbReference type="SAM" id="MobiDB-lite"/>
    </source>
</evidence>
<feature type="region of interest" description="Disordered" evidence="1">
    <location>
        <begin position="177"/>
        <end position="268"/>
    </location>
</feature>
<evidence type="ECO:0000313" key="2">
    <source>
        <dbReference type="EMBL" id="GFN92053.1"/>
    </source>
</evidence>
<feature type="compositionally biased region" description="Basic residues" evidence="1">
    <location>
        <begin position="220"/>
        <end position="229"/>
    </location>
</feature>
<feature type="compositionally biased region" description="Basic and acidic residues" evidence="1">
    <location>
        <begin position="259"/>
        <end position="268"/>
    </location>
</feature>
<reference evidence="2 3" key="1">
    <citation type="journal article" date="2021" name="Elife">
        <title>Chloroplast acquisition without the gene transfer in kleptoplastic sea slugs, Plakobranchus ocellatus.</title>
        <authorList>
            <person name="Maeda T."/>
            <person name="Takahashi S."/>
            <person name="Yoshida T."/>
            <person name="Shimamura S."/>
            <person name="Takaki Y."/>
            <person name="Nagai Y."/>
            <person name="Toyoda A."/>
            <person name="Suzuki Y."/>
            <person name="Arimoto A."/>
            <person name="Ishii H."/>
            <person name="Satoh N."/>
            <person name="Nishiyama T."/>
            <person name="Hasebe M."/>
            <person name="Maruyama T."/>
            <person name="Minagawa J."/>
            <person name="Obokata J."/>
            <person name="Shigenobu S."/>
        </authorList>
    </citation>
    <scope>NUCLEOTIDE SEQUENCE [LARGE SCALE GENOMIC DNA]</scope>
</reference>
<feature type="compositionally biased region" description="Basic and acidic residues" evidence="1">
    <location>
        <begin position="17"/>
        <end position="36"/>
    </location>
</feature>
<name>A0AAV3Z9P6_9GAST</name>